<reference evidence="1 2" key="1">
    <citation type="submission" date="2018-06" db="EMBL/GenBank/DDBJ databases">
        <title>The Genome of Cuscuta australis (Dodder) Provides Insight into the Evolution of Plant Parasitism.</title>
        <authorList>
            <person name="Liu H."/>
        </authorList>
    </citation>
    <scope>NUCLEOTIDE SEQUENCE [LARGE SCALE GENOMIC DNA]</scope>
    <source>
        <strain evidence="2">cv. Yunnan</strain>
        <tissue evidence="1">Vines</tissue>
    </source>
</reference>
<evidence type="ECO:0000313" key="2">
    <source>
        <dbReference type="Proteomes" id="UP000249390"/>
    </source>
</evidence>
<comment type="caution">
    <text evidence="1">The sequence shown here is derived from an EMBL/GenBank/DDBJ whole genome shotgun (WGS) entry which is preliminary data.</text>
</comment>
<dbReference type="AlphaFoldDB" id="A0A328DIF7"/>
<keyword evidence="2" id="KW-1185">Reference proteome</keyword>
<accession>A0A328DIF7</accession>
<name>A0A328DIF7_9ASTE</name>
<evidence type="ECO:0000313" key="1">
    <source>
        <dbReference type="EMBL" id="RAL44079.1"/>
    </source>
</evidence>
<dbReference type="Proteomes" id="UP000249390">
    <property type="component" value="Unassembled WGS sequence"/>
</dbReference>
<proteinExistence type="predicted"/>
<dbReference type="EMBL" id="NQVE01000148">
    <property type="protein sequence ID" value="RAL44079.1"/>
    <property type="molecule type" value="Genomic_DNA"/>
</dbReference>
<protein>
    <submittedName>
        <fullName evidence="1">Uncharacterized protein</fullName>
    </submittedName>
</protein>
<organism evidence="1 2">
    <name type="scientific">Cuscuta australis</name>
    <dbReference type="NCBI Taxonomy" id="267555"/>
    <lineage>
        <taxon>Eukaryota</taxon>
        <taxon>Viridiplantae</taxon>
        <taxon>Streptophyta</taxon>
        <taxon>Embryophyta</taxon>
        <taxon>Tracheophyta</taxon>
        <taxon>Spermatophyta</taxon>
        <taxon>Magnoliopsida</taxon>
        <taxon>eudicotyledons</taxon>
        <taxon>Gunneridae</taxon>
        <taxon>Pentapetalae</taxon>
        <taxon>asterids</taxon>
        <taxon>lamiids</taxon>
        <taxon>Solanales</taxon>
        <taxon>Convolvulaceae</taxon>
        <taxon>Cuscuteae</taxon>
        <taxon>Cuscuta</taxon>
        <taxon>Cuscuta subgen. Grammica</taxon>
        <taxon>Cuscuta sect. Cleistogrammica</taxon>
    </lineage>
</organism>
<sequence>MGKPGLEELAVNSDSESKIFAQFAASFNWFGKPILGVERASQVAHNPPKSGLLTSLDRGELNLQESHMNSNSRRLTCDSCSIQRRKCQIELKNGLPCPKRF</sequence>
<gene>
    <name evidence="1" type="ORF">DM860_015000</name>
</gene>